<evidence type="ECO:0000313" key="3">
    <source>
        <dbReference type="Proteomes" id="UP000037923"/>
    </source>
</evidence>
<dbReference type="GeneID" id="26908754"/>
<evidence type="ECO:0000313" key="2">
    <source>
        <dbReference type="EMBL" id="KPA75594.1"/>
    </source>
</evidence>
<feature type="region of interest" description="Disordered" evidence="1">
    <location>
        <begin position="32"/>
        <end position="89"/>
    </location>
</feature>
<dbReference type="AlphaFoldDB" id="A0A0N0VDG6"/>
<dbReference type="OMA" id="DKQAPTC"/>
<dbReference type="EMBL" id="LGTL01000024">
    <property type="protein sequence ID" value="KPA75594.1"/>
    <property type="molecule type" value="Genomic_DNA"/>
</dbReference>
<dbReference type="RefSeq" id="XP_015654033.1">
    <property type="nucleotide sequence ID" value="XM_015807494.1"/>
</dbReference>
<sequence length="441" mass="46318">MTVTPWYCRYGIHGDVARHTNIDGTALYRTRERPCDCAPPPPRPVLRRPLQPRRPASATASGQRRPRGRGRTGRPPFQLPSQQDNLASAPAPTYLNQPLTFYEGGLRVVVPPITVESSGGGADDLRDSLSRLMLSSGGGAMNCLPALPSIPVVWPQPDLADLRNDVSQRNGAPTTPADAFYGRYPNTAASTLAAVPSESRVASPFAGATPPPPPTEAPTAATGVDADPPYPPSAPVPSGLCSPTRHALHARWGISFCSVCGLPLTSKATPYTPVTCPLGPHLHNQQTSSSPTTTQDDGNANADNFCMLCGTGLKSPVDAATAAAAGGTSSRPPAEPGVNQPPLQQSALHADFLTRRDMQSVDEIMAHLLDNAAMHGGRVQPPCGLPNCRLCEGVAGATDASDALERCRSGCSKQGNKWWGWGAPAMCGSPAVAIIHNHYYS</sequence>
<feature type="compositionally biased region" description="Low complexity" evidence="1">
    <location>
        <begin position="217"/>
        <end position="227"/>
    </location>
</feature>
<evidence type="ECO:0000256" key="1">
    <source>
        <dbReference type="SAM" id="MobiDB-lite"/>
    </source>
</evidence>
<reference evidence="2 3" key="1">
    <citation type="submission" date="2015-07" db="EMBL/GenBank/DDBJ databases">
        <title>High-quality genome of monoxenous trypanosomatid Leptomonas pyrrhocoris.</title>
        <authorList>
            <person name="Flegontov P."/>
            <person name="Butenko A."/>
            <person name="Firsov S."/>
            <person name="Vlcek C."/>
            <person name="Logacheva M.D."/>
            <person name="Field M."/>
            <person name="Filatov D."/>
            <person name="Flegontova O."/>
            <person name="Gerasimov E."/>
            <person name="Jackson A.P."/>
            <person name="Kelly S."/>
            <person name="Opperdoes F."/>
            <person name="O'Reilly A."/>
            <person name="Votypka J."/>
            <person name="Yurchenko V."/>
            <person name="Lukes J."/>
        </authorList>
    </citation>
    <scope>NUCLEOTIDE SEQUENCE [LARGE SCALE GENOMIC DNA]</scope>
    <source>
        <strain evidence="2">H10</strain>
    </source>
</reference>
<proteinExistence type="predicted"/>
<feature type="region of interest" description="Disordered" evidence="1">
    <location>
        <begin position="322"/>
        <end position="342"/>
    </location>
</feature>
<dbReference type="VEuPathDB" id="TriTrypDB:LpyrH10_24_1100"/>
<dbReference type="Proteomes" id="UP000037923">
    <property type="component" value="Unassembled WGS sequence"/>
</dbReference>
<dbReference type="OrthoDB" id="266161at2759"/>
<feature type="region of interest" description="Disordered" evidence="1">
    <location>
        <begin position="201"/>
        <end position="230"/>
    </location>
</feature>
<gene>
    <name evidence="2" type="ORF">ABB37_08470</name>
</gene>
<keyword evidence="3" id="KW-1185">Reference proteome</keyword>
<organism evidence="2 3">
    <name type="scientific">Leptomonas pyrrhocoris</name>
    <name type="common">Firebug parasite</name>
    <dbReference type="NCBI Taxonomy" id="157538"/>
    <lineage>
        <taxon>Eukaryota</taxon>
        <taxon>Discoba</taxon>
        <taxon>Euglenozoa</taxon>
        <taxon>Kinetoplastea</taxon>
        <taxon>Metakinetoplastina</taxon>
        <taxon>Trypanosomatida</taxon>
        <taxon>Trypanosomatidae</taxon>
        <taxon>Leishmaniinae</taxon>
        <taxon>Leptomonas</taxon>
    </lineage>
</organism>
<accession>A0A0N0VDG6</accession>
<protein>
    <submittedName>
        <fullName evidence="2">Uncharacterized protein</fullName>
    </submittedName>
</protein>
<comment type="caution">
    <text evidence="2">The sequence shown here is derived from an EMBL/GenBank/DDBJ whole genome shotgun (WGS) entry which is preliminary data.</text>
</comment>
<name>A0A0N0VDG6_LEPPY</name>